<dbReference type="EMBL" id="CP015058">
    <property type="protein sequence ID" value="QGN16861.1"/>
    <property type="molecule type" value="Genomic_DNA"/>
</dbReference>
<gene>
    <name evidence="2" type="ORF">FIM1_3587</name>
</gene>
<evidence type="ECO:0000256" key="1">
    <source>
        <dbReference type="SAM" id="Phobius"/>
    </source>
</evidence>
<sequence length="156" mass="17918">MCMCICVCVLLLILSFCTFLYLNPNFKISYFSQNQTFINFPQIPPIAPLDLVTSALNSTEPAFSVQKLQHYVLYIVIYIYILYFTTLYIYIYITLYERKQYIQNAVEKYNERKRRIHAATHSEKPGKQTRTTGKIDAPLYIPGKPGMPGTPGIAGV</sequence>
<organism evidence="2 3">
    <name type="scientific">Kluyveromyces marxianus</name>
    <name type="common">Yeast</name>
    <name type="synonym">Candida kefyr</name>
    <dbReference type="NCBI Taxonomy" id="4911"/>
    <lineage>
        <taxon>Eukaryota</taxon>
        <taxon>Fungi</taxon>
        <taxon>Dikarya</taxon>
        <taxon>Ascomycota</taxon>
        <taxon>Saccharomycotina</taxon>
        <taxon>Saccharomycetes</taxon>
        <taxon>Saccharomycetales</taxon>
        <taxon>Saccharomycetaceae</taxon>
        <taxon>Kluyveromyces</taxon>
    </lineage>
</organism>
<protein>
    <submittedName>
        <fullName evidence="2">Uncharacterized protein</fullName>
    </submittedName>
</protein>
<accession>A0ABX6EZ09</accession>
<keyword evidence="1" id="KW-0472">Membrane</keyword>
<dbReference type="Proteomes" id="UP000422736">
    <property type="component" value="Chromosome 5"/>
</dbReference>
<evidence type="ECO:0000313" key="2">
    <source>
        <dbReference type="EMBL" id="QGN16861.1"/>
    </source>
</evidence>
<proteinExistence type="predicted"/>
<reference evidence="2 3" key="1">
    <citation type="submission" date="2016-03" db="EMBL/GenBank/DDBJ databases">
        <title>How can Kluyveromyces marxianus grow so fast - potential evolutionary course in Saccharomyces Complex revealed by comparative genomics.</title>
        <authorList>
            <person name="Mo W."/>
            <person name="Lu W."/>
            <person name="Yang X."/>
            <person name="Qi J."/>
            <person name="Lv H."/>
        </authorList>
    </citation>
    <scope>NUCLEOTIDE SEQUENCE [LARGE SCALE GENOMIC DNA]</scope>
    <source>
        <strain evidence="2 3">FIM1</strain>
    </source>
</reference>
<keyword evidence="1" id="KW-1133">Transmembrane helix</keyword>
<keyword evidence="1" id="KW-0812">Transmembrane</keyword>
<feature type="transmembrane region" description="Helical" evidence="1">
    <location>
        <begin position="71"/>
        <end position="93"/>
    </location>
</feature>
<name>A0ABX6EZ09_KLUMA</name>
<evidence type="ECO:0000313" key="3">
    <source>
        <dbReference type="Proteomes" id="UP000422736"/>
    </source>
</evidence>
<keyword evidence="3" id="KW-1185">Reference proteome</keyword>